<accession>A0ABV2NH87</accession>
<organism evidence="1 2">
    <name type="scientific">Methylobacterium radiotolerans</name>
    <dbReference type="NCBI Taxonomy" id="31998"/>
    <lineage>
        <taxon>Bacteria</taxon>
        <taxon>Pseudomonadati</taxon>
        <taxon>Pseudomonadota</taxon>
        <taxon>Alphaproteobacteria</taxon>
        <taxon>Hyphomicrobiales</taxon>
        <taxon>Methylobacteriaceae</taxon>
        <taxon>Methylobacterium</taxon>
    </lineage>
</organism>
<evidence type="ECO:0000313" key="1">
    <source>
        <dbReference type="EMBL" id="MET3865870.1"/>
    </source>
</evidence>
<comment type="caution">
    <text evidence="1">The sequence shown here is derived from an EMBL/GenBank/DDBJ whole genome shotgun (WGS) entry which is preliminary data.</text>
</comment>
<proteinExistence type="predicted"/>
<dbReference type="EMBL" id="JBEPNW010000002">
    <property type="protein sequence ID" value="MET3865870.1"/>
    <property type="molecule type" value="Genomic_DNA"/>
</dbReference>
<protein>
    <submittedName>
        <fullName evidence="1">Uncharacterized protein</fullName>
    </submittedName>
</protein>
<sequence>MRARPAPDHPGQDGAVALASGAIQGRAALVEVARPRLTSLRR</sequence>
<name>A0ABV2NH87_9HYPH</name>
<dbReference type="Proteomes" id="UP001549119">
    <property type="component" value="Unassembled WGS sequence"/>
</dbReference>
<evidence type="ECO:0000313" key="2">
    <source>
        <dbReference type="Proteomes" id="UP001549119"/>
    </source>
</evidence>
<reference evidence="1 2" key="1">
    <citation type="submission" date="2024-06" db="EMBL/GenBank/DDBJ databases">
        <title>Genomics of switchgrass bacterial isolates.</title>
        <authorList>
            <person name="Shade A."/>
        </authorList>
    </citation>
    <scope>NUCLEOTIDE SEQUENCE [LARGE SCALE GENOMIC DNA]</scope>
    <source>
        <strain evidence="1 2">PvP084</strain>
    </source>
</reference>
<gene>
    <name evidence="1" type="ORF">ABIC20_003179</name>
</gene>
<dbReference type="RefSeq" id="WP_281068141.1">
    <property type="nucleotide sequence ID" value="NZ_JBEPNV010000001.1"/>
</dbReference>
<keyword evidence="2" id="KW-1185">Reference proteome</keyword>